<keyword evidence="3" id="KW-1185">Reference proteome</keyword>
<accession>A0A7W5ZSM3</accession>
<dbReference type="PANTHER" id="PTHR43155:SF2">
    <property type="entry name" value="CYCLIC DI-GMP PHOSPHODIESTERASE PA4108"/>
    <property type="match status" value="1"/>
</dbReference>
<gene>
    <name evidence="2" type="ORF">GGQ88_000495</name>
</gene>
<evidence type="ECO:0000259" key="1">
    <source>
        <dbReference type="PROSITE" id="PS51832"/>
    </source>
</evidence>
<reference evidence="2 3" key="1">
    <citation type="submission" date="2020-08" db="EMBL/GenBank/DDBJ databases">
        <title>Genomic Encyclopedia of Type Strains, Phase IV (KMG-IV): sequencing the most valuable type-strain genomes for metagenomic binning, comparative biology and taxonomic classification.</title>
        <authorList>
            <person name="Goeker M."/>
        </authorList>
    </citation>
    <scope>NUCLEOTIDE SEQUENCE [LARGE SCALE GENOMIC DNA]</scope>
    <source>
        <strain evidence="2 3">DSM 14552</strain>
    </source>
</reference>
<dbReference type="InterPro" id="IPR021812">
    <property type="entry name" value="DUF3391"/>
</dbReference>
<dbReference type="InterPro" id="IPR037522">
    <property type="entry name" value="HD_GYP_dom"/>
</dbReference>
<dbReference type="InterPro" id="IPR003607">
    <property type="entry name" value="HD/PDEase_dom"/>
</dbReference>
<dbReference type="PANTHER" id="PTHR43155">
    <property type="entry name" value="CYCLIC DI-GMP PHOSPHODIESTERASE PA4108-RELATED"/>
    <property type="match status" value="1"/>
</dbReference>
<comment type="caution">
    <text evidence="2">The sequence shown here is derived from an EMBL/GenBank/DDBJ whole genome shotgun (WGS) entry which is preliminary data.</text>
</comment>
<dbReference type="Proteomes" id="UP000562395">
    <property type="component" value="Unassembled WGS sequence"/>
</dbReference>
<protein>
    <submittedName>
        <fullName evidence="2">HD-GYP domain-containing protein (C-di-GMP phosphodiesterase class II)</fullName>
    </submittedName>
</protein>
<name>A0A7W5ZSM3_9SPHN</name>
<dbReference type="SMART" id="SM00471">
    <property type="entry name" value="HDc"/>
    <property type="match status" value="1"/>
</dbReference>
<dbReference type="GO" id="GO:0008081">
    <property type="term" value="F:phosphoric diester hydrolase activity"/>
    <property type="evidence" value="ECO:0007669"/>
    <property type="project" value="UniProtKB-ARBA"/>
</dbReference>
<organism evidence="2 3">
    <name type="scientific">Novosphingobium hassiacum</name>
    <dbReference type="NCBI Taxonomy" id="173676"/>
    <lineage>
        <taxon>Bacteria</taxon>
        <taxon>Pseudomonadati</taxon>
        <taxon>Pseudomonadota</taxon>
        <taxon>Alphaproteobacteria</taxon>
        <taxon>Sphingomonadales</taxon>
        <taxon>Sphingomonadaceae</taxon>
        <taxon>Novosphingobium</taxon>
    </lineage>
</organism>
<evidence type="ECO:0000313" key="2">
    <source>
        <dbReference type="EMBL" id="MBB3859255.1"/>
    </source>
</evidence>
<dbReference type="RefSeq" id="WP_183611446.1">
    <property type="nucleotide sequence ID" value="NZ_JACICY010000001.1"/>
</dbReference>
<dbReference type="Pfam" id="PF11871">
    <property type="entry name" value="DUF3391"/>
    <property type="match status" value="1"/>
</dbReference>
<dbReference type="SUPFAM" id="SSF109604">
    <property type="entry name" value="HD-domain/PDEase-like"/>
    <property type="match status" value="1"/>
</dbReference>
<dbReference type="AlphaFoldDB" id="A0A7W5ZSM3"/>
<dbReference type="EMBL" id="JACICY010000001">
    <property type="protein sequence ID" value="MBB3859255.1"/>
    <property type="molecule type" value="Genomic_DNA"/>
</dbReference>
<dbReference type="PROSITE" id="PS51832">
    <property type="entry name" value="HD_GYP"/>
    <property type="match status" value="1"/>
</dbReference>
<feature type="domain" description="HD-GYP" evidence="1">
    <location>
        <begin position="147"/>
        <end position="343"/>
    </location>
</feature>
<sequence>MLKRVSTDEIELGMFIHKLEGSWFSHPFWKSKFVLDDQETLAILRDSDVRGVIIDVSRGIDVGAVTVASPVAKARALPTPQLRVQPVPQRNGFARPPAALPIAREFGRAKRAAGDAMRVVSKAFIEVRLGKTIRPHDVEPVLDAIYASVQRNLYAFNGLLRCQTSNEKIYQHSLAVSALMIALARHMKFAAIDIRDAGMAGLLMDIGIGQLPVDIASVGGDLSQLRPDLRDQHVLLGYSFLKAAGDIPESVLRVILHHHERLDGSGYPQGLSGLAIDQLSRMAAICDAYDMLASSGESGPPVDPAEAIKILREQPEKFDAQILERLVETIGVYPIGAFVRLRSRRLAMVVDEDPADPALPTVRTFWSLDLGKRLKGETIALAQCYGEDAIEGIADLRGLDLPAAEKLRNSLLTSACNEVN</sequence>
<dbReference type="Pfam" id="PF13487">
    <property type="entry name" value="HD_5"/>
    <property type="match status" value="1"/>
</dbReference>
<proteinExistence type="predicted"/>
<evidence type="ECO:0000313" key="3">
    <source>
        <dbReference type="Proteomes" id="UP000562395"/>
    </source>
</evidence>
<dbReference type="CDD" id="cd00077">
    <property type="entry name" value="HDc"/>
    <property type="match status" value="1"/>
</dbReference>
<dbReference type="Gene3D" id="1.10.3210.10">
    <property type="entry name" value="Hypothetical protein af1432"/>
    <property type="match status" value="1"/>
</dbReference>